<gene>
    <name evidence="7" type="primary">oppA</name>
    <name evidence="7" type="ORF">SSABA_v1c07800</name>
</gene>
<dbReference type="InterPro" id="IPR000914">
    <property type="entry name" value="SBP_5_dom"/>
</dbReference>
<dbReference type="AlphaFoldDB" id="W6AAV8"/>
<dbReference type="GO" id="GO:0015833">
    <property type="term" value="P:peptide transport"/>
    <property type="evidence" value="ECO:0007669"/>
    <property type="project" value="TreeGrafter"/>
</dbReference>
<dbReference type="OrthoDB" id="9801912at2"/>
<keyword evidence="8" id="KW-1185">Reference proteome</keyword>
<sequence length="739" mass="83918">MLKTRLKFLAAISAVSLASSSVVSCGITAQRLMTRLNDVNTFKFTYLYPLTSWSTGITMQAEDGRYLNNLQGTLMTNDQFGRIVGDLIDDSKIESNSDSTSWDFEFKEGAYWFDAFGNKQRQIVGQDMLNTAFYVLNNRSISETSGLWETFVKGATELKEKLNGIKGPDGNFIVQPATPEEREVLMKSFEGIKLYDDNPRKFTFNLAKGVPYFKTVITYTAFSPLPDKAIDENNPRESYYNYGKNWRVPWYSGAYLVKNYEPTSQIALEKNQNYVNSSDVHINRLEYTYLKNADVSRNRILFESGDSSEAIIAPNDSAGWNKYVGKDAANPIFEGATSQVSPDPTTFNFTMNLANVDQSDMAKKANLAITTKSVRALLSNFLNRSLYAKFYSDALDSDETSSFLRNVYTARRFVLEDDGTDYASYVEKTYQENVIENKVNSGSTSKSAADLLADGSDALQKNDQNLRASFNYSDPQENVTLETLFPKVKKDLSKVGLNERVKIPVLMNGNLSTTANIYLENMIDTFNSLKDNPIEIVKNITVDVTEYQTQLKKGSWNLAVSGWSPDYSDPSTYLNTYAIGGDLQGYTGTQRLAKFNYEGDKISEDFEFNKEFSYLSNSQEAIETVKNYISYTNKVSAADKITDNLKNRYKAFSEAEFDLIYRDYLLIPLYVPNGSYQVKLTYVKPFTQPLTPYGGSKYRFNYVELTPFLLTKRERDILAIRFEEQKRLINENLNRKAFK</sequence>
<dbReference type="SUPFAM" id="SSF53850">
    <property type="entry name" value="Periplasmic binding protein-like II"/>
    <property type="match status" value="1"/>
</dbReference>
<keyword evidence="3" id="KW-0813">Transport</keyword>
<dbReference type="PANTHER" id="PTHR30290">
    <property type="entry name" value="PERIPLASMIC BINDING COMPONENT OF ABC TRANSPORTER"/>
    <property type="match status" value="1"/>
</dbReference>
<feature type="domain" description="Solute-binding protein family 5" evidence="6">
    <location>
        <begin position="93"/>
        <end position="579"/>
    </location>
</feature>
<evidence type="ECO:0000256" key="1">
    <source>
        <dbReference type="ARBA" id="ARBA00004196"/>
    </source>
</evidence>
<dbReference type="Proteomes" id="UP000019265">
    <property type="component" value="Chromosome"/>
</dbReference>
<dbReference type="Gene3D" id="3.40.190.10">
    <property type="entry name" value="Periplasmic binding protein-like II"/>
    <property type="match status" value="1"/>
</dbReference>
<evidence type="ECO:0000256" key="3">
    <source>
        <dbReference type="ARBA" id="ARBA00022448"/>
    </source>
</evidence>
<dbReference type="GO" id="GO:1904680">
    <property type="term" value="F:peptide transmembrane transporter activity"/>
    <property type="evidence" value="ECO:0007669"/>
    <property type="project" value="TreeGrafter"/>
</dbReference>
<comment type="similarity">
    <text evidence="2">Belongs to the bacterial solute-binding protein 5 family.</text>
</comment>
<comment type="subcellular location">
    <subcellularLocation>
        <location evidence="1">Cell envelope</location>
    </subcellularLocation>
</comment>
<evidence type="ECO:0000256" key="5">
    <source>
        <dbReference type="SAM" id="SignalP"/>
    </source>
</evidence>
<dbReference type="PANTHER" id="PTHR30290:SF10">
    <property type="entry name" value="PERIPLASMIC OLIGOPEPTIDE-BINDING PROTEIN-RELATED"/>
    <property type="match status" value="1"/>
</dbReference>
<dbReference type="RefSeq" id="WP_025251319.1">
    <property type="nucleotide sequence ID" value="NZ_CP006934.1"/>
</dbReference>
<dbReference type="KEGG" id="ssab:SSABA_v1c07800"/>
<keyword evidence="4 5" id="KW-0732">Signal</keyword>
<proteinExistence type="inferred from homology"/>
<dbReference type="PROSITE" id="PS51257">
    <property type="entry name" value="PROKAR_LIPOPROTEIN"/>
    <property type="match status" value="1"/>
</dbReference>
<dbReference type="GO" id="GO:0030313">
    <property type="term" value="C:cell envelope"/>
    <property type="evidence" value="ECO:0007669"/>
    <property type="project" value="UniProtKB-SubCell"/>
</dbReference>
<feature type="chain" id="PRO_5004876081" evidence="5">
    <location>
        <begin position="25"/>
        <end position="739"/>
    </location>
</feature>
<dbReference type="Gene3D" id="3.10.105.10">
    <property type="entry name" value="Dipeptide-binding Protein, Domain 3"/>
    <property type="match status" value="1"/>
</dbReference>
<dbReference type="STRING" id="1276257.SSABA_v1c07800"/>
<evidence type="ECO:0000313" key="7">
    <source>
        <dbReference type="EMBL" id="AHI54182.1"/>
    </source>
</evidence>
<evidence type="ECO:0000259" key="6">
    <source>
        <dbReference type="Pfam" id="PF00496"/>
    </source>
</evidence>
<evidence type="ECO:0000256" key="4">
    <source>
        <dbReference type="ARBA" id="ARBA00022729"/>
    </source>
</evidence>
<name>W6AAV8_9MOLU</name>
<organism evidence="7 8">
    <name type="scientific">Spiroplasma sabaudiense Ar-1343</name>
    <dbReference type="NCBI Taxonomy" id="1276257"/>
    <lineage>
        <taxon>Bacteria</taxon>
        <taxon>Bacillati</taxon>
        <taxon>Mycoplasmatota</taxon>
        <taxon>Mollicutes</taxon>
        <taxon>Entomoplasmatales</taxon>
        <taxon>Spiroplasmataceae</taxon>
        <taxon>Spiroplasma</taxon>
    </lineage>
</organism>
<dbReference type="eggNOG" id="COG4166">
    <property type="taxonomic scope" value="Bacteria"/>
</dbReference>
<protein>
    <submittedName>
        <fullName evidence="7">Oligopeptide ABC transporter substrate-binding protein</fullName>
    </submittedName>
</protein>
<dbReference type="Gene3D" id="3.90.76.10">
    <property type="entry name" value="Dipeptide-binding Protein, Domain 1"/>
    <property type="match status" value="1"/>
</dbReference>
<reference evidence="7 8" key="1">
    <citation type="journal article" date="2014" name="Genome Biol. Evol.">
        <title>Molecular evolution of the substrate utilization strategies and putative virulence factors in mosquito-associated Spiroplasma species.</title>
        <authorList>
            <person name="Chang T.H."/>
            <person name="Lo W.S."/>
            <person name="Ku C."/>
            <person name="Chen L.L."/>
            <person name="Kuo C.H."/>
        </authorList>
    </citation>
    <scope>NUCLEOTIDE SEQUENCE [LARGE SCALE GENOMIC DNA]</scope>
    <source>
        <strain evidence="7">Ar-1343</strain>
    </source>
</reference>
<dbReference type="Pfam" id="PF00496">
    <property type="entry name" value="SBP_bac_5"/>
    <property type="match status" value="1"/>
</dbReference>
<dbReference type="HOGENOM" id="CLU_378942_0_0_14"/>
<evidence type="ECO:0000256" key="2">
    <source>
        <dbReference type="ARBA" id="ARBA00005695"/>
    </source>
</evidence>
<dbReference type="EMBL" id="CP006934">
    <property type="protein sequence ID" value="AHI54182.1"/>
    <property type="molecule type" value="Genomic_DNA"/>
</dbReference>
<dbReference type="PATRIC" id="fig|1276257.3.peg.792"/>
<accession>W6AAV8</accession>
<feature type="signal peptide" evidence="5">
    <location>
        <begin position="1"/>
        <end position="24"/>
    </location>
</feature>
<dbReference type="InterPro" id="IPR039424">
    <property type="entry name" value="SBP_5"/>
</dbReference>
<evidence type="ECO:0000313" key="8">
    <source>
        <dbReference type="Proteomes" id="UP000019265"/>
    </source>
</evidence>